<reference evidence="1 2" key="1">
    <citation type="submission" date="2022-03" db="EMBL/GenBank/DDBJ databases">
        <title>Hymenobactersp. isolated from the air.</title>
        <authorList>
            <person name="Won M."/>
            <person name="Kwon S.-W."/>
        </authorList>
    </citation>
    <scope>NUCLEOTIDE SEQUENCE [LARGE SCALE GENOMIC DNA]</scope>
    <source>
        <strain evidence="1 2">KACC 22596</strain>
        <plasmid evidence="1 2">unnamed6</plasmid>
    </source>
</reference>
<sequence length="180" mass="20720">MILSIAISGCFSKQGQSDEDTVSRAFTKRNAKDYVGEYCIDEVRMHVDAATDTVHSLFNHSRLLLRGDSTYEFIEYPVFRLRAPDDSRFKLERLAHYSGHWTIEKFGSAYDKDQGTRRDFWSCAFVPALGGKRQEPNEQLFADSYISQKSGLVKYIYLYYGDIDSGDYVLLKRIAPARQQ</sequence>
<evidence type="ECO:0000313" key="2">
    <source>
        <dbReference type="Proteomes" id="UP000831390"/>
    </source>
</evidence>
<proteinExistence type="predicted"/>
<dbReference type="RefSeq" id="WP_243521068.1">
    <property type="nucleotide sequence ID" value="NZ_CP094540.1"/>
</dbReference>
<dbReference type="Proteomes" id="UP000831390">
    <property type="component" value="Plasmid unnamed6"/>
</dbReference>
<accession>A0ABY4BCK3</accession>
<evidence type="ECO:0000313" key="1">
    <source>
        <dbReference type="EMBL" id="UOE36852.1"/>
    </source>
</evidence>
<evidence type="ECO:0008006" key="3">
    <source>
        <dbReference type="Google" id="ProtNLM"/>
    </source>
</evidence>
<organism evidence="1 2">
    <name type="scientific">Hymenobacter monticola</name>
    <dbReference type="NCBI Taxonomy" id="1705399"/>
    <lineage>
        <taxon>Bacteria</taxon>
        <taxon>Pseudomonadati</taxon>
        <taxon>Bacteroidota</taxon>
        <taxon>Cytophagia</taxon>
        <taxon>Cytophagales</taxon>
        <taxon>Hymenobacteraceae</taxon>
        <taxon>Hymenobacter</taxon>
    </lineage>
</organism>
<dbReference type="EMBL" id="CP094540">
    <property type="protein sequence ID" value="UOE36852.1"/>
    <property type="molecule type" value="Genomic_DNA"/>
</dbReference>
<keyword evidence="2" id="KW-1185">Reference proteome</keyword>
<keyword evidence="1" id="KW-0614">Plasmid</keyword>
<geneLocation type="plasmid" evidence="1 2">
    <name>unnamed6</name>
</geneLocation>
<name>A0ABY4BCK3_9BACT</name>
<protein>
    <recommendedName>
        <fullName evidence="3">Lipoprotein</fullName>
    </recommendedName>
</protein>
<gene>
    <name evidence="1" type="ORF">MTP16_25825</name>
</gene>